<keyword evidence="2" id="KW-1185">Reference proteome</keyword>
<comment type="caution">
    <text evidence="1">The sequence shown here is derived from an EMBL/GenBank/DDBJ whole genome shotgun (WGS) entry which is preliminary data.</text>
</comment>
<gene>
    <name evidence="1" type="ORF">ACE41H_08835</name>
</gene>
<sequence length="35" mass="4071">MSEFAFASLQLHKLYASVVDANKRLIFMNNDRLNL</sequence>
<proteinExistence type="predicted"/>
<dbReference type="Proteomes" id="UP001580346">
    <property type="component" value="Unassembled WGS sequence"/>
</dbReference>
<dbReference type="EMBL" id="JBHHMI010000006">
    <property type="protein sequence ID" value="MFB5266892.1"/>
    <property type="molecule type" value="Genomic_DNA"/>
</dbReference>
<reference evidence="1 2" key="1">
    <citation type="submission" date="2024-09" db="EMBL/GenBank/DDBJ databases">
        <title>Paenibacillus zeirhizospherea sp. nov., isolated from surface of the maize (Zea mays) roots in a horticulture field, Hungary.</title>
        <authorList>
            <person name="Marton D."/>
            <person name="Farkas M."/>
            <person name="Bedics A."/>
            <person name="Toth E."/>
            <person name="Tancsics A."/>
            <person name="Boka K."/>
            <person name="Maroti G."/>
            <person name="Kriszt B."/>
            <person name="Cserhati M."/>
        </authorList>
    </citation>
    <scope>NUCLEOTIDE SEQUENCE [LARGE SCALE GENOMIC DNA]</scope>
    <source>
        <strain evidence="1 2">KCTC 33519</strain>
    </source>
</reference>
<protein>
    <submittedName>
        <fullName evidence="1">Uncharacterized protein</fullName>
    </submittedName>
</protein>
<dbReference type="RefSeq" id="WP_375354822.1">
    <property type="nucleotide sequence ID" value="NZ_JBHHMI010000006.1"/>
</dbReference>
<evidence type="ECO:0000313" key="2">
    <source>
        <dbReference type="Proteomes" id="UP001580346"/>
    </source>
</evidence>
<evidence type="ECO:0000313" key="1">
    <source>
        <dbReference type="EMBL" id="MFB5266892.1"/>
    </source>
</evidence>
<organism evidence="1 2">
    <name type="scientific">Paenibacillus enshidis</name>
    <dbReference type="NCBI Taxonomy" id="1458439"/>
    <lineage>
        <taxon>Bacteria</taxon>
        <taxon>Bacillati</taxon>
        <taxon>Bacillota</taxon>
        <taxon>Bacilli</taxon>
        <taxon>Bacillales</taxon>
        <taxon>Paenibacillaceae</taxon>
        <taxon>Paenibacillus</taxon>
    </lineage>
</organism>
<accession>A0ABV5AS85</accession>
<name>A0ABV5AS85_9BACL</name>